<dbReference type="KEGG" id="ock:EXM22_01875"/>
<dbReference type="AlphaFoldDB" id="A0A5C1QHP4"/>
<dbReference type="Proteomes" id="UP000324209">
    <property type="component" value="Chromosome"/>
</dbReference>
<keyword evidence="2" id="KW-1185">Reference proteome</keyword>
<dbReference type="RefSeq" id="WP_149484881.1">
    <property type="nucleotide sequence ID" value="NZ_CP036150.1"/>
</dbReference>
<gene>
    <name evidence="1" type="ORF">EXM22_01875</name>
</gene>
<dbReference type="OrthoDB" id="9851037at2"/>
<evidence type="ECO:0000313" key="1">
    <source>
        <dbReference type="EMBL" id="QEN06798.1"/>
    </source>
</evidence>
<proteinExistence type="predicted"/>
<sequence>MSDLEIIIVPEEEIYLAVFESLNGFFPELVSLCNAQKGENWIKSFSSVIDSYDEKELKPLPLVRVHLNEVKKKSSDPFVELGEYFLILECRFERCAPNFIAYRYAALIQKWLDNDETISSLIDRFILDECQVSPLSMTGAPGYPEATYTIRLYRDRIK</sequence>
<organism evidence="1 2">
    <name type="scientific">Oceanispirochaeta crateris</name>
    <dbReference type="NCBI Taxonomy" id="2518645"/>
    <lineage>
        <taxon>Bacteria</taxon>
        <taxon>Pseudomonadati</taxon>
        <taxon>Spirochaetota</taxon>
        <taxon>Spirochaetia</taxon>
        <taxon>Spirochaetales</taxon>
        <taxon>Spirochaetaceae</taxon>
        <taxon>Oceanispirochaeta</taxon>
    </lineage>
</organism>
<evidence type="ECO:0000313" key="2">
    <source>
        <dbReference type="Proteomes" id="UP000324209"/>
    </source>
</evidence>
<reference evidence="1 2" key="1">
    <citation type="submission" date="2019-02" db="EMBL/GenBank/DDBJ databases">
        <title>Complete Genome Sequence and Methylome Analysis of free living Spirochaetas.</title>
        <authorList>
            <person name="Fomenkov A."/>
            <person name="Dubinina G."/>
            <person name="Leshcheva N."/>
            <person name="Mikheeva N."/>
            <person name="Grabovich M."/>
            <person name="Vincze T."/>
            <person name="Roberts R.J."/>
        </authorList>
    </citation>
    <scope>NUCLEOTIDE SEQUENCE [LARGE SCALE GENOMIC DNA]</scope>
    <source>
        <strain evidence="1 2">K2</strain>
    </source>
</reference>
<protein>
    <submittedName>
        <fullName evidence="1">Uncharacterized protein</fullName>
    </submittedName>
</protein>
<accession>A0A5C1QHP4</accession>
<name>A0A5C1QHP4_9SPIO</name>
<dbReference type="EMBL" id="CP036150">
    <property type="protein sequence ID" value="QEN06798.1"/>
    <property type="molecule type" value="Genomic_DNA"/>
</dbReference>